<name>A0A832G2Z6_9BACT</name>
<evidence type="ECO:0000256" key="1">
    <source>
        <dbReference type="SAM" id="Phobius"/>
    </source>
</evidence>
<dbReference type="AlphaFoldDB" id="A0A832G2Z6"/>
<evidence type="ECO:0000313" key="2">
    <source>
        <dbReference type="EMBL" id="HGT48653.1"/>
    </source>
</evidence>
<keyword evidence="1" id="KW-0472">Membrane</keyword>
<protein>
    <submittedName>
        <fullName evidence="2">Uncharacterized protein</fullName>
    </submittedName>
</protein>
<reference evidence="2" key="1">
    <citation type="journal article" date="2020" name="mSystems">
        <title>Genome- and Community-Level Interaction Insights into Carbon Utilization and Element Cycling Functions of Hydrothermarchaeota in Hydrothermal Sediment.</title>
        <authorList>
            <person name="Zhou Z."/>
            <person name="Liu Y."/>
            <person name="Xu W."/>
            <person name="Pan J."/>
            <person name="Luo Z.H."/>
            <person name="Li M."/>
        </authorList>
    </citation>
    <scope>NUCLEOTIDE SEQUENCE [LARGE SCALE GENOMIC DNA]</scope>
    <source>
        <strain evidence="2">SpSt-500</strain>
    </source>
</reference>
<feature type="transmembrane region" description="Helical" evidence="1">
    <location>
        <begin position="6"/>
        <end position="29"/>
    </location>
</feature>
<organism evidence="2">
    <name type="scientific">Ignavibacterium album</name>
    <dbReference type="NCBI Taxonomy" id="591197"/>
    <lineage>
        <taxon>Bacteria</taxon>
        <taxon>Pseudomonadati</taxon>
        <taxon>Ignavibacteriota</taxon>
        <taxon>Ignavibacteria</taxon>
        <taxon>Ignavibacteriales</taxon>
        <taxon>Ignavibacteriaceae</taxon>
        <taxon>Ignavibacterium</taxon>
    </lineage>
</organism>
<gene>
    <name evidence="2" type="ORF">ENS56_11500</name>
</gene>
<keyword evidence="1" id="KW-1133">Transmembrane helix</keyword>
<dbReference type="EMBL" id="DSVI01000018">
    <property type="protein sequence ID" value="HGT48653.1"/>
    <property type="molecule type" value="Genomic_DNA"/>
</dbReference>
<sequence>MPLIEIINITLLAFSVGLLALMGISYLVYRYRESSQKKVSHSEQIPVKVTPKVIKVPYGVESNEKIHSKKISRYQIIKTYSQTRNLETKTPLTEKFVVINKTAPSLKRTHSPKFIYLVTSTSNK</sequence>
<proteinExistence type="predicted"/>
<comment type="caution">
    <text evidence="2">The sequence shown here is derived from an EMBL/GenBank/DDBJ whole genome shotgun (WGS) entry which is preliminary data.</text>
</comment>
<keyword evidence="1" id="KW-0812">Transmembrane</keyword>
<accession>A0A832G2Z6</accession>